<dbReference type="EMBL" id="ATLV01009533">
    <property type="status" value="NOT_ANNOTATED_CDS"/>
    <property type="molecule type" value="Genomic_DNA"/>
</dbReference>
<organism evidence="1">
    <name type="scientific">Anopheles sinensis</name>
    <name type="common">Mosquito</name>
    <dbReference type="NCBI Taxonomy" id="74873"/>
    <lineage>
        <taxon>Eukaryota</taxon>
        <taxon>Metazoa</taxon>
        <taxon>Ecdysozoa</taxon>
        <taxon>Arthropoda</taxon>
        <taxon>Hexapoda</taxon>
        <taxon>Insecta</taxon>
        <taxon>Pterygota</taxon>
        <taxon>Neoptera</taxon>
        <taxon>Endopterygota</taxon>
        <taxon>Diptera</taxon>
        <taxon>Nematocera</taxon>
        <taxon>Culicoidea</taxon>
        <taxon>Culicidae</taxon>
        <taxon>Anophelinae</taxon>
        <taxon>Anopheles</taxon>
    </lineage>
</organism>
<dbReference type="VEuPathDB" id="VectorBase:ASIC002144"/>
<evidence type="ECO:0000313" key="2">
    <source>
        <dbReference type="EnsemblMetazoa" id="ASIC002144-PA"/>
    </source>
</evidence>
<evidence type="ECO:0000313" key="1">
    <source>
        <dbReference type="EMBL" id="KFB35445.1"/>
    </source>
</evidence>
<dbReference type="EnsemblMetazoa" id="ASIC002144-RA">
    <property type="protein sequence ID" value="ASIC002144-PA"/>
    <property type="gene ID" value="ASIC002144"/>
</dbReference>
<dbReference type="AlphaFoldDB" id="A0A084VBV1"/>
<name>A0A084VBV1_ANOSI</name>
<protein>
    <submittedName>
        <fullName evidence="1 2">Uncharacterized protein</fullName>
    </submittedName>
</protein>
<gene>
    <name evidence="1" type="ORF">ZHAS_00002144</name>
</gene>
<dbReference type="Proteomes" id="UP000030765">
    <property type="component" value="Unassembled WGS sequence"/>
</dbReference>
<proteinExistence type="predicted"/>
<evidence type="ECO:0000313" key="3">
    <source>
        <dbReference type="Proteomes" id="UP000030765"/>
    </source>
</evidence>
<keyword evidence="3" id="KW-1185">Reference proteome</keyword>
<accession>A0A084VBV1</accession>
<dbReference type="EMBL" id="KE524534">
    <property type="protein sequence ID" value="KFB35445.1"/>
    <property type="molecule type" value="Genomic_DNA"/>
</dbReference>
<reference evidence="1 3" key="1">
    <citation type="journal article" date="2014" name="BMC Genomics">
        <title>Genome sequence of Anopheles sinensis provides insight into genetics basis of mosquito competence for malaria parasites.</title>
        <authorList>
            <person name="Zhou D."/>
            <person name="Zhang D."/>
            <person name="Ding G."/>
            <person name="Shi L."/>
            <person name="Hou Q."/>
            <person name="Ye Y."/>
            <person name="Xu Y."/>
            <person name="Zhou H."/>
            <person name="Xiong C."/>
            <person name="Li S."/>
            <person name="Yu J."/>
            <person name="Hong S."/>
            <person name="Yu X."/>
            <person name="Zou P."/>
            <person name="Chen C."/>
            <person name="Chang X."/>
            <person name="Wang W."/>
            <person name="Lv Y."/>
            <person name="Sun Y."/>
            <person name="Ma L."/>
            <person name="Shen B."/>
            <person name="Zhu C."/>
        </authorList>
    </citation>
    <scope>NUCLEOTIDE SEQUENCE [LARGE SCALE GENOMIC DNA]</scope>
</reference>
<sequence length="115" mass="13340">MDPPDGPENETSCEEQQHIACSIERHGQHCPLRVACEHELTIRLNNRWRPEAQIVMVREIQLGPLSCAVFRVYQSPRRKRNHQFSEPRSLSSCPWADERHSVFLSHCPGTEAHFI</sequence>
<reference evidence="2" key="2">
    <citation type="submission" date="2020-05" db="UniProtKB">
        <authorList>
            <consortium name="EnsemblMetazoa"/>
        </authorList>
    </citation>
    <scope>IDENTIFICATION</scope>
</reference>